<name>A0A1Y2F9J0_9BASI</name>
<evidence type="ECO:0000256" key="1">
    <source>
        <dbReference type="ARBA" id="ARBA00022723"/>
    </source>
</evidence>
<dbReference type="CDD" id="cd16495">
    <property type="entry name" value="RING_CH-C4HC3_MARCH"/>
    <property type="match status" value="1"/>
</dbReference>
<dbReference type="SUPFAM" id="SSF57850">
    <property type="entry name" value="RING/U-box"/>
    <property type="match status" value="1"/>
</dbReference>
<evidence type="ECO:0000256" key="5">
    <source>
        <dbReference type="SAM" id="Phobius"/>
    </source>
</evidence>
<feature type="transmembrane region" description="Helical" evidence="5">
    <location>
        <begin position="420"/>
        <end position="437"/>
    </location>
</feature>
<dbReference type="PANTHER" id="PTHR46347">
    <property type="entry name" value="RING/FYVE/PHD ZINC FINGER SUPERFAMILY PROTEIN"/>
    <property type="match status" value="1"/>
</dbReference>
<feature type="domain" description="RING-CH-type" evidence="6">
    <location>
        <begin position="148"/>
        <end position="216"/>
    </location>
</feature>
<evidence type="ECO:0000313" key="7">
    <source>
        <dbReference type="EMBL" id="ORY80297.1"/>
    </source>
</evidence>
<feature type="transmembrane region" description="Helical" evidence="5">
    <location>
        <begin position="359"/>
        <end position="384"/>
    </location>
</feature>
<feature type="compositionally biased region" description="Basic residues" evidence="4">
    <location>
        <begin position="113"/>
        <end position="122"/>
    </location>
</feature>
<dbReference type="InterPro" id="IPR011016">
    <property type="entry name" value="Znf_RING-CH"/>
</dbReference>
<comment type="caution">
    <text evidence="7">The sequence shown here is derived from an EMBL/GenBank/DDBJ whole genome shotgun (WGS) entry which is preliminary data.</text>
</comment>
<keyword evidence="5" id="KW-0472">Membrane</keyword>
<feature type="transmembrane region" description="Helical" evidence="5">
    <location>
        <begin position="228"/>
        <end position="249"/>
    </location>
</feature>
<dbReference type="InterPro" id="IPR013083">
    <property type="entry name" value="Znf_RING/FYVE/PHD"/>
</dbReference>
<dbReference type="SMART" id="SM00744">
    <property type="entry name" value="RINGv"/>
    <property type="match status" value="1"/>
</dbReference>
<gene>
    <name evidence="7" type="ORF">BCR35DRAFT_304498</name>
</gene>
<proteinExistence type="predicted"/>
<dbReference type="PANTHER" id="PTHR46347:SF1">
    <property type="entry name" value="RING_FYVE_PHD ZINC FINGER SUPERFAMILY PROTEIN"/>
    <property type="match status" value="1"/>
</dbReference>
<dbReference type="Pfam" id="PF12906">
    <property type="entry name" value="RINGv"/>
    <property type="match status" value="1"/>
</dbReference>
<keyword evidence="3" id="KW-0862">Zinc</keyword>
<accession>A0A1Y2F9J0</accession>
<evidence type="ECO:0000313" key="8">
    <source>
        <dbReference type="Proteomes" id="UP000193467"/>
    </source>
</evidence>
<dbReference type="STRING" id="106004.A0A1Y2F9J0"/>
<dbReference type="EMBL" id="MCGR01000025">
    <property type="protein sequence ID" value="ORY80297.1"/>
    <property type="molecule type" value="Genomic_DNA"/>
</dbReference>
<organism evidence="7 8">
    <name type="scientific">Leucosporidium creatinivorum</name>
    <dbReference type="NCBI Taxonomy" id="106004"/>
    <lineage>
        <taxon>Eukaryota</taxon>
        <taxon>Fungi</taxon>
        <taxon>Dikarya</taxon>
        <taxon>Basidiomycota</taxon>
        <taxon>Pucciniomycotina</taxon>
        <taxon>Microbotryomycetes</taxon>
        <taxon>Leucosporidiales</taxon>
        <taxon>Leucosporidium</taxon>
    </lineage>
</organism>
<dbReference type="Proteomes" id="UP000193467">
    <property type="component" value="Unassembled WGS sequence"/>
</dbReference>
<feature type="region of interest" description="Disordered" evidence="4">
    <location>
        <begin position="1"/>
        <end position="148"/>
    </location>
</feature>
<keyword evidence="5" id="KW-0812">Transmembrane</keyword>
<evidence type="ECO:0000256" key="2">
    <source>
        <dbReference type="ARBA" id="ARBA00022771"/>
    </source>
</evidence>
<evidence type="ECO:0000259" key="6">
    <source>
        <dbReference type="PROSITE" id="PS51292"/>
    </source>
</evidence>
<evidence type="ECO:0000256" key="4">
    <source>
        <dbReference type="SAM" id="MobiDB-lite"/>
    </source>
</evidence>
<feature type="compositionally biased region" description="Acidic residues" evidence="4">
    <location>
        <begin position="99"/>
        <end position="109"/>
    </location>
</feature>
<evidence type="ECO:0000256" key="3">
    <source>
        <dbReference type="ARBA" id="ARBA00022833"/>
    </source>
</evidence>
<keyword evidence="5" id="KW-1133">Transmembrane helix</keyword>
<dbReference type="AlphaFoldDB" id="A0A1Y2F9J0"/>
<dbReference type="Gene3D" id="3.30.40.10">
    <property type="entry name" value="Zinc/RING finger domain, C3HC4 (zinc finger)"/>
    <property type="match status" value="1"/>
</dbReference>
<dbReference type="PROSITE" id="PS51292">
    <property type="entry name" value="ZF_RING_CH"/>
    <property type="match status" value="1"/>
</dbReference>
<dbReference type="OrthoDB" id="264354at2759"/>
<keyword evidence="2" id="KW-0863">Zinc-finger</keyword>
<protein>
    <recommendedName>
        <fullName evidence="6">RING-CH-type domain-containing protein</fullName>
    </recommendedName>
</protein>
<sequence length="462" mass="50635">MEEDSHLSPSIPAPVVESTSAPPSPDKAAWQDQLALARESLKQRVEQQQAEDGSVEIPHIPSPPPAVEHAAADELPGQSGDAAHSTSDRRGSTTSNGTAEEEQDEDEDDFVHHHLTGLRRRRPAEGGSGSAAGATETPRAAPRAAPDAAEEQEKVCRICFGGPEEEEELGKLFSPCVCRGTSRYVHVQCLEHWRQASANSASFYACDQCGFQYRFSRTRFAKLFSSRLTLLGLTVLLFTFLIWLSGFLANTLISVAEKRKASLQGGMFEDIFVSDHIILSEGVRDAVTFFDTRLTELAAPTASAIANGDDDLDDSDGIFSQLSAIVQDPLILFDLAGYEEKQRQKRRAQGKRKAKRRAILPRWLLGTLLHFSKGLSLIGIVSVFHGYLATSFLSPIARGLLRAARPQARRNGRDAIANNASQALAVVFVVIGVLRAIRQVYRAVRWLSRLALRRVESLVLEV</sequence>
<dbReference type="GO" id="GO:0008270">
    <property type="term" value="F:zinc ion binding"/>
    <property type="evidence" value="ECO:0007669"/>
    <property type="project" value="UniProtKB-KW"/>
</dbReference>
<reference evidence="7 8" key="1">
    <citation type="submission" date="2016-07" db="EMBL/GenBank/DDBJ databases">
        <title>Pervasive Adenine N6-methylation of Active Genes in Fungi.</title>
        <authorList>
            <consortium name="DOE Joint Genome Institute"/>
            <person name="Mondo S.J."/>
            <person name="Dannebaum R.O."/>
            <person name="Kuo R.C."/>
            <person name="Labutti K."/>
            <person name="Haridas S."/>
            <person name="Kuo A."/>
            <person name="Salamov A."/>
            <person name="Ahrendt S.R."/>
            <person name="Lipzen A."/>
            <person name="Sullivan W."/>
            <person name="Andreopoulos W.B."/>
            <person name="Clum A."/>
            <person name="Lindquist E."/>
            <person name="Daum C."/>
            <person name="Ramamoorthy G.K."/>
            <person name="Gryganskyi A."/>
            <person name="Culley D."/>
            <person name="Magnuson J.K."/>
            <person name="James T.Y."/>
            <person name="O'Malley M.A."/>
            <person name="Stajich J.E."/>
            <person name="Spatafora J.W."/>
            <person name="Visel A."/>
            <person name="Grigoriev I.V."/>
        </authorList>
    </citation>
    <scope>NUCLEOTIDE SEQUENCE [LARGE SCALE GENOMIC DNA]</scope>
    <source>
        <strain evidence="7 8">62-1032</strain>
    </source>
</reference>
<keyword evidence="1" id="KW-0479">Metal-binding</keyword>
<dbReference type="InParanoid" id="A0A1Y2F9J0"/>
<feature type="compositionally biased region" description="Low complexity" evidence="4">
    <location>
        <begin position="131"/>
        <end position="147"/>
    </location>
</feature>
<keyword evidence="8" id="KW-1185">Reference proteome</keyword>